<dbReference type="Proteomes" id="UP001309876">
    <property type="component" value="Unassembled WGS sequence"/>
</dbReference>
<accession>A0AAN7SXU4</accession>
<name>A0AAN7SXU4_9EURO</name>
<sequence length="211" mass="22774">MIPNLGFIWVIFDRSKLDGPPAEVISQKERSTPVEVANGYIGSTDVRLSLADRGRPADVITLTSEQYLELSDLLINKTDFAGIELAVKSTREWIDKVKELSGASKVGVSVEGQLPLQPDHRPDEDQAAAQGSGTISDMVNIPPVNILRAVKKRKRVSDGRGEETPTTNDLAHGLVKINDQPGAQAAPQATSSDAANLLSTNLVRKKSKLQL</sequence>
<reference evidence="2 3" key="1">
    <citation type="submission" date="2023-08" db="EMBL/GenBank/DDBJ databases">
        <title>Black Yeasts Isolated from many extreme environments.</title>
        <authorList>
            <person name="Coleine C."/>
            <person name="Stajich J.E."/>
            <person name="Selbmann L."/>
        </authorList>
    </citation>
    <scope>NUCLEOTIDE SEQUENCE [LARGE SCALE GENOMIC DNA]</scope>
    <source>
        <strain evidence="2 3">CCFEE 5910</strain>
    </source>
</reference>
<dbReference type="AlphaFoldDB" id="A0AAN7SXU4"/>
<comment type="caution">
    <text evidence="2">The sequence shown here is derived from an EMBL/GenBank/DDBJ whole genome shotgun (WGS) entry which is preliminary data.</text>
</comment>
<protein>
    <submittedName>
        <fullName evidence="2">Uncharacterized protein</fullName>
    </submittedName>
</protein>
<dbReference type="EMBL" id="JAVRRJ010000005">
    <property type="protein sequence ID" value="KAK5084395.1"/>
    <property type="molecule type" value="Genomic_DNA"/>
</dbReference>
<organism evidence="2 3">
    <name type="scientific">Lithohypha guttulata</name>
    <dbReference type="NCBI Taxonomy" id="1690604"/>
    <lineage>
        <taxon>Eukaryota</taxon>
        <taxon>Fungi</taxon>
        <taxon>Dikarya</taxon>
        <taxon>Ascomycota</taxon>
        <taxon>Pezizomycotina</taxon>
        <taxon>Eurotiomycetes</taxon>
        <taxon>Chaetothyriomycetidae</taxon>
        <taxon>Chaetothyriales</taxon>
        <taxon>Trichomeriaceae</taxon>
        <taxon>Lithohypha</taxon>
    </lineage>
</organism>
<feature type="region of interest" description="Disordered" evidence="1">
    <location>
        <begin position="152"/>
        <end position="194"/>
    </location>
</feature>
<evidence type="ECO:0000313" key="3">
    <source>
        <dbReference type="Proteomes" id="UP001309876"/>
    </source>
</evidence>
<evidence type="ECO:0000256" key="1">
    <source>
        <dbReference type="SAM" id="MobiDB-lite"/>
    </source>
</evidence>
<keyword evidence="3" id="KW-1185">Reference proteome</keyword>
<feature type="region of interest" description="Disordered" evidence="1">
    <location>
        <begin position="113"/>
        <end position="136"/>
    </location>
</feature>
<proteinExistence type="predicted"/>
<evidence type="ECO:0000313" key="2">
    <source>
        <dbReference type="EMBL" id="KAK5084395.1"/>
    </source>
</evidence>
<gene>
    <name evidence="2" type="ORF">LTR05_005471</name>
</gene>